<dbReference type="GO" id="GO:0099621">
    <property type="term" value="F:undecaprenyl-phosphate 4-deoxy-4-formamido-L-arabinose transferase activity"/>
    <property type="evidence" value="ECO:0007669"/>
    <property type="project" value="TreeGrafter"/>
</dbReference>
<organism evidence="9 10">
    <name type="scientific">Zavarzinia aquatilis</name>
    <dbReference type="NCBI Taxonomy" id="2211142"/>
    <lineage>
        <taxon>Bacteria</taxon>
        <taxon>Pseudomonadati</taxon>
        <taxon>Pseudomonadota</taxon>
        <taxon>Alphaproteobacteria</taxon>
        <taxon>Rhodospirillales</taxon>
        <taxon>Zavarziniaceae</taxon>
        <taxon>Zavarzinia</taxon>
    </lineage>
</organism>
<gene>
    <name evidence="9" type="ORF">DKG74_20410</name>
</gene>
<keyword evidence="4" id="KW-0812">Transmembrane</keyword>
<reference evidence="9 10" key="1">
    <citation type="submission" date="2018-05" db="EMBL/GenBank/DDBJ databases">
        <title>Zavarzinia sp. HR-AS.</title>
        <authorList>
            <person name="Lee Y."/>
            <person name="Jeon C.O."/>
        </authorList>
    </citation>
    <scope>NUCLEOTIDE SEQUENCE [LARGE SCALE GENOMIC DNA]</scope>
    <source>
        <strain evidence="9 10">HR-AS</strain>
    </source>
</reference>
<keyword evidence="10" id="KW-1185">Reference proteome</keyword>
<dbReference type="EMBL" id="QGLE01000020">
    <property type="protein sequence ID" value="PWR17885.1"/>
    <property type="molecule type" value="Genomic_DNA"/>
</dbReference>
<keyword evidence="1" id="KW-1003">Cell membrane</keyword>
<name>A0A317DYG3_9PROT</name>
<proteinExistence type="predicted"/>
<keyword evidence="7" id="KW-0472">Membrane</keyword>
<dbReference type="CDD" id="cd04179">
    <property type="entry name" value="DPM_DPG-synthase_like"/>
    <property type="match status" value="1"/>
</dbReference>
<dbReference type="Gene3D" id="3.90.550.10">
    <property type="entry name" value="Spore Coat Polysaccharide Biosynthesis Protein SpsA, Chain A"/>
    <property type="match status" value="1"/>
</dbReference>
<evidence type="ECO:0000256" key="2">
    <source>
        <dbReference type="ARBA" id="ARBA00022676"/>
    </source>
</evidence>
<keyword evidence="5" id="KW-0448">Lipopolysaccharide biosynthesis</keyword>
<evidence type="ECO:0000256" key="1">
    <source>
        <dbReference type="ARBA" id="ARBA00022475"/>
    </source>
</evidence>
<comment type="caution">
    <text evidence="9">The sequence shown here is derived from an EMBL/GenBank/DDBJ whole genome shotgun (WGS) entry which is preliminary data.</text>
</comment>
<evidence type="ECO:0000256" key="7">
    <source>
        <dbReference type="ARBA" id="ARBA00023136"/>
    </source>
</evidence>
<evidence type="ECO:0000259" key="8">
    <source>
        <dbReference type="Pfam" id="PF00535"/>
    </source>
</evidence>
<dbReference type="FunFam" id="3.90.550.10:FF:000170">
    <property type="entry name" value="Dolichol-phosphate mannosyltransferase"/>
    <property type="match status" value="1"/>
</dbReference>
<evidence type="ECO:0000313" key="10">
    <source>
        <dbReference type="Proteomes" id="UP000245461"/>
    </source>
</evidence>
<dbReference type="PANTHER" id="PTHR48090">
    <property type="entry name" value="UNDECAPRENYL-PHOSPHATE 4-DEOXY-4-FORMAMIDO-L-ARABINOSE TRANSFERASE-RELATED"/>
    <property type="match status" value="1"/>
</dbReference>
<dbReference type="Pfam" id="PF00535">
    <property type="entry name" value="Glycos_transf_2"/>
    <property type="match status" value="1"/>
</dbReference>
<dbReference type="OrthoDB" id="9807795at2"/>
<evidence type="ECO:0000256" key="6">
    <source>
        <dbReference type="ARBA" id="ARBA00022989"/>
    </source>
</evidence>
<dbReference type="GO" id="GO:0009103">
    <property type="term" value="P:lipopolysaccharide biosynthetic process"/>
    <property type="evidence" value="ECO:0007669"/>
    <property type="project" value="UniProtKB-KW"/>
</dbReference>
<dbReference type="SUPFAM" id="SSF53448">
    <property type="entry name" value="Nucleotide-diphospho-sugar transferases"/>
    <property type="match status" value="1"/>
</dbReference>
<dbReference type="InterPro" id="IPR029044">
    <property type="entry name" value="Nucleotide-diphossugar_trans"/>
</dbReference>
<keyword evidence="2" id="KW-0328">Glycosyltransferase</keyword>
<protein>
    <recommendedName>
        <fullName evidence="8">Glycosyltransferase 2-like domain-containing protein</fullName>
    </recommendedName>
</protein>
<dbReference type="PANTHER" id="PTHR48090:SF3">
    <property type="entry name" value="UNDECAPRENYL-PHOSPHATE 4-DEOXY-4-FORMAMIDO-L-ARABINOSE TRANSFERASE"/>
    <property type="match status" value="1"/>
</dbReference>
<feature type="domain" description="Glycosyltransferase 2-like" evidence="8">
    <location>
        <begin position="24"/>
        <end position="185"/>
    </location>
</feature>
<dbReference type="Proteomes" id="UP000245461">
    <property type="component" value="Unassembled WGS sequence"/>
</dbReference>
<evidence type="ECO:0000256" key="4">
    <source>
        <dbReference type="ARBA" id="ARBA00022692"/>
    </source>
</evidence>
<evidence type="ECO:0000256" key="3">
    <source>
        <dbReference type="ARBA" id="ARBA00022679"/>
    </source>
</evidence>
<keyword evidence="6" id="KW-1133">Transmembrane helix</keyword>
<accession>A0A317DYG3</accession>
<keyword evidence="3" id="KW-0808">Transferase</keyword>
<sequence>MTNGGRRARPLATTGRKQSAMDLSIVIPVLNESGNVVPLLDEVLAALRPVGIEFEVIFVDDGSDDDTAAKLIARQGDTPELRLVRHASRYGQSMGVRSGVLAARGRWIGTLDGDRQNDPADLPAMWAAANGPEAPGLIAGERIKRNDNWQKRYASRFANWLRQKLLHDGVKDTGCGLKMFRRDLFLEFPHFDHMHRYLPALARRHGARVLPVPVRHRAREEGTSKYGTLDRALVGATDLFGVWWLIRRSRFPIRLRDDGGAR</sequence>
<evidence type="ECO:0000313" key="9">
    <source>
        <dbReference type="EMBL" id="PWR17885.1"/>
    </source>
</evidence>
<evidence type="ECO:0000256" key="5">
    <source>
        <dbReference type="ARBA" id="ARBA00022985"/>
    </source>
</evidence>
<dbReference type="InterPro" id="IPR050256">
    <property type="entry name" value="Glycosyltransferase_2"/>
</dbReference>
<dbReference type="AlphaFoldDB" id="A0A317DYG3"/>
<dbReference type="GO" id="GO:0005886">
    <property type="term" value="C:plasma membrane"/>
    <property type="evidence" value="ECO:0007669"/>
    <property type="project" value="TreeGrafter"/>
</dbReference>
<dbReference type="InterPro" id="IPR001173">
    <property type="entry name" value="Glyco_trans_2-like"/>
</dbReference>